<proteinExistence type="predicted"/>
<feature type="transmembrane region" description="Helical" evidence="1">
    <location>
        <begin position="39"/>
        <end position="58"/>
    </location>
</feature>
<accession>A0A8S1SJ88</accession>
<name>A0A8S1SJ88_PAROT</name>
<evidence type="ECO:0000313" key="2">
    <source>
        <dbReference type="EMBL" id="CAD8140635.1"/>
    </source>
</evidence>
<protein>
    <submittedName>
        <fullName evidence="2">Uncharacterized protein</fullName>
    </submittedName>
</protein>
<evidence type="ECO:0000256" key="1">
    <source>
        <dbReference type="SAM" id="Phobius"/>
    </source>
</evidence>
<organism evidence="2 3">
    <name type="scientific">Paramecium octaurelia</name>
    <dbReference type="NCBI Taxonomy" id="43137"/>
    <lineage>
        <taxon>Eukaryota</taxon>
        <taxon>Sar</taxon>
        <taxon>Alveolata</taxon>
        <taxon>Ciliophora</taxon>
        <taxon>Intramacronucleata</taxon>
        <taxon>Oligohymenophorea</taxon>
        <taxon>Peniculida</taxon>
        <taxon>Parameciidae</taxon>
        <taxon>Paramecium</taxon>
    </lineage>
</organism>
<sequence length="116" mass="13306">MKMQLNGNALYNLNNYEETIECINGAISTSVEAFISKGIALYNLIHLLILNLLIHGLIKAIQCQNDAKSIDARINKGITFIQFRINMMYAIKYYNCSQIKKGIVLHNLNQYEEVMY</sequence>
<comment type="caution">
    <text evidence="2">The sequence shown here is derived from an EMBL/GenBank/DDBJ whole genome shotgun (WGS) entry which is preliminary data.</text>
</comment>
<dbReference type="AlphaFoldDB" id="A0A8S1SJ88"/>
<reference evidence="2" key="1">
    <citation type="submission" date="2021-01" db="EMBL/GenBank/DDBJ databases">
        <authorList>
            <consortium name="Genoscope - CEA"/>
            <person name="William W."/>
        </authorList>
    </citation>
    <scope>NUCLEOTIDE SEQUENCE</scope>
</reference>
<dbReference type="EMBL" id="CAJJDP010000011">
    <property type="protein sequence ID" value="CAD8140635.1"/>
    <property type="molecule type" value="Genomic_DNA"/>
</dbReference>
<keyword evidence="3" id="KW-1185">Reference proteome</keyword>
<keyword evidence="1" id="KW-0472">Membrane</keyword>
<gene>
    <name evidence="2" type="ORF">POCTA_138.1.T0120006</name>
</gene>
<dbReference type="Proteomes" id="UP000683925">
    <property type="component" value="Unassembled WGS sequence"/>
</dbReference>
<evidence type="ECO:0000313" key="3">
    <source>
        <dbReference type="Proteomes" id="UP000683925"/>
    </source>
</evidence>
<keyword evidence="1" id="KW-0812">Transmembrane</keyword>
<keyword evidence="1" id="KW-1133">Transmembrane helix</keyword>